<evidence type="ECO:0000256" key="10">
    <source>
        <dbReference type="ARBA" id="ARBA00047899"/>
    </source>
</evidence>
<keyword evidence="9 12" id="KW-0067">ATP-binding</keyword>
<dbReference type="FunFam" id="3.30.200.20:FF:000686">
    <property type="entry name" value="Ribosomal protein S6 kinase"/>
    <property type="match status" value="1"/>
</dbReference>
<dbReference type="InterPro" id="IPR008271">
    <property type="entry name" value="Ser/Thr_kinase_AS"/>
</dbReference>
<feature type="binding site" evidence="13 14">
    <location>
        <position position="415"/>
    </location>
    <ligand>
        <name>ATP</name>
        <dbReference type="ChEBI" id="CHEBI:30616"/>
    </ligand>
</feature>
<dbReference type="InterPro" id="IPR017441">
    <property type="entry name" value="Protein_kinase_ATP_BS"/>
</dbReference>
<dbReference type="AlphaFoldDB" id="A0A2T7NYW9"/>
<comment type="cofactor">
    <cofactor evidence="1 12">
        <name>Mg(2+)</name>
        <dbReference type="ChEBI" id="CHEBI:18420"/>
    </cofactor>
</comment>
<dbReference type="InterPro" id="IPR000719">
    <property type="entry name" value="Prot_kinase_dom"/>
</dbReference>
<dbReference type="GO" id="GO:0004674">
    <property type="term" value="F:protein serine/threonine kinase activity"/>
    <property type="evidence" value="ECO:0007669"/>
    <property type="project" value="UniProtKB-KW"/>
</dbReference>
<evidence type="ECO:0000256" key="5">
    <source>
        <dbReference type="ARBA" id="ARBA00022679"/>
    </source>
</evidence>
<feature type="compositionally biased region" description="Polar residues" evidence="15">
    <location>
        <begin position="675"/>
        <end position="702"/>
    </location>
</feature>
<evidence type="ECO:0000256" key="7">
    <source>
        <dbReference type="ARBA" id="ARBA00022741"/>
    </source>
</evidence>
<dbReference type="EMBL" id="PZQS01000008">
    <property type="protein sequence ID" value="PVD26361.1"/>
    <property type="molecule type" value="Genomic_DNA"/>
</dbReference>
<dbReference type="Gene3D" id="1.10.510.10">
    <property type="entry name" value="Transferase(Phosphotransferase) domain 1"/>
    <property type="match status" value="2"/>
</dbReference>
<evidence type="ECO:0000313" key="19">
    <source>
        <dbReference type="Proteomes" id="UP000245119"/>
    </source>
</evidence>
<comment type="caution">
    <text evidence="18">The sequence shown here is derived from an EMBL/GenBank/DDBJ whole genome shotgun (WGS) entry which is preliminary data.</text>
</comment>
<dbReference type="EC" id="2.7.11.1" evidence="12"/>
<keyword evidence="6" id="KW-0677">Repeat</keyword>
<comment type="catalytic activity">
    <reaction evidence="10 12">
        <text>L-threonyl-[protein] + ATP = O-phospho-L-threonyl-[protein] + ADP + H(+)</text>
        <dbReference type="Rhea" id="RHEA:46608"/>
        <dbReference type="Rhea" id="RHEA-COMP:11060"/>
        <dbReference type="Rhea" id="RHEA-COMP:11605"/>
        <dbReference type="ChEBI" id="CHEBI:15378"/>
        <dbReference type="ChEBI" id="CHEBI:30013"/>
        <dbReference type="ChEBI" id="CHEBI:30616"/>
        <dbReference type="ChEBI" id="CHEBI:61977"/>
        <dbReference type="ChEBI" id="CHEBI:456216"/>
        <dbReference type="EC" id="2.7.11.1"/>
    </reaction>
</comment>
<evidence type="ECO:0000256" key="14">
    <source>
        <dbReference type="PROSITE-ProRule" id="PRU10141"/>
    </source>
</evidence>
<dbReference type="Pfam" id="PF00433">
    <property type="entry name" value="Pkinase_C"/>
    <property type="match status" value="1"/>
</dbReference>
<keyword evidence="5 12" id="KW-0808">Transferase</keyword>
<dbReference type="OrthoDB" id="63267at2759"/>
<comment type="similarity">
    <text evidence="2 12">Belongs to the protein kinase superfamily. AGC Ser/Thr protein kinase family. S6 kinase subfamily.</text>
</comment>
<feature type="binding site" evidence="13 14">
    <location>
        <position position="44"/>
    </location>
    <ligand>
        <name>ATP</name>
        <dbReference type="ChEBI" id="CHEBI:30616"/>
    </ligand>
</feature>
<evidence type="ECO:0000256" key="15">
    <source>
        <dbReference type="SAM" id="MobiDB-lite"/>
    </source>
</evidence>
<dbReference type="PROSITE" id="PS51285">
    <property type="entry name" value="AGC_KINASE_CTER"/>
    <property type="match status" value="1"/>
</dbReference>
<feature type="region of interest" description="Disordered" evidence="15">
    <location>
        <begin position="645"/>
        <end position="718"/>
    </location>
</feature>
<feature type="binding site" evidence="13">
    <location>
        <begin position="392"/>
        <end position="400"/>
    </location>
    <ligand>
        <name>ATP</name>
        <dbReference type="ChEBI" id="CHEBI:30616"/>
    </ligand>
</feature>
<evidence type="ECO:0000256" key="4">
    <source>
        <dbReference type="ARBA" id="ARBA00022553"/>
    </source>
</evidence>
<dbReference type="Pfam" id="PF00069">
    <property type="entry name" value="Pkinase"/>
    <property type="match status" value="2"/>
</dbReference>
<dbReference type="InterPro" id="IPR011009">
    <property type="entry name" value="Kinase-like_dom_sf"/>
</dbReference>
<dbReference type="InterPro" id="IPR016239">
    <property type="entry name" value="Ribosomal_S6_kinase_II"/>
</dbReference>
<dbReference type="SMART" id="SM00133">
    <property type="entry name" value="S_TK_X"/>
    <property type="match status" value="1"/>
</dbReference>
<feature type="domain" description="Protein kinase" evidence="16">
    <location>
        <begin position="12"/>
        <end position="279"/>
    </location>
</feature>
<dbReference type="GO" id="GO:0106310">
    <property type="term" value="F:protein serine kinase activity"/>
    <property type="evidence" value="ECO:0007669"/>
    <property type="project" value="RHEA"/>
</dbReference>
<dbReference type="PROSITE" id="PS00108">
    <property type="entry name" value="PROTEIN_KINASE_ST"/>
    <property type="match status" value="1"/>
</dbReference>
<proteinExistence type="inferred from homology"/>
<protein>
    <recommendedName>
        <fullName evidence="12">Ribosomal protein S6 kinase</fullName>
        <ecNumber evidence="12">2.7.11.1</ecNumber>
    </recommendedName>
</protein>
<evidence type="ECO:0000256" key="1">
    <source>
        <dbReference type="ARBA" id="ARBA00001946"/>
    </source>
</evidence>
<evidence type="ECO:0000256" key="13">
    <source>
        <dbReference type="PIRSR" id="PIRSR000606-51"/>
    </source>
</evidence>
<dbReference type="InterPro" id="IPR000961">
    <property type="entry name" value="AGC-kinase_C"/>
</dbReference>
<comment type="catalytic activity">
    <reaction evidence="11 12">
        <text>L-seryl-[protein] + ATP = O-phospho-L-seryl-[protein] + ADP + H(+)</text>
        <dbReference type="Rhea" id="RHEA:17989"/>
        <dbReference type="Rhea" id="RHEA-COMP:9863"/>
        <dbReference type="Rhea" id="RHEA-COMP:11604"/>
        <dbReference type="ChEBI" id="CHEBI:15378"/>
        <dbReference type="ChEBI" id="CHEBI:29999"/>
        <dbReference type="ChEBI" id="CHEBI:30616"/>
        <dbReference type="ChEBI" id="CHEBI:83421"/>
        <dbReference type="ChEBI" id="CHEBI:456216"/>
        <dbReference type="EC" id="2.7.11.1"/>
    </reaction>
</comment>
<dbReference type="GO" id="GO:0005524">
    <property type="term" value="F:ATP binding"/>
    <property type="evidence" value="ECO:0007669"/>
    <property type="project" value="UniProtKB-UniRule"/>
</dbReference>
<evidence type="ECO:0000256" key="8">
    <source>
        <dbReference type="ARBA" id="ARBA00022777"/>
    </source>
</evidence>
<feature type="domain" description="AGC-kinase C-terminal" evidence="17">
    <location>
        <begin position="280"/>
        <end position="348"/>
    </location>
</feature>
<evidence type="ECO:0000256" key="3">
    <source>
        <dbReference type="ARBA" id="ARBA00022527"/>
    </source>
</evidence>
<sequence>MKGKGRVGMKDFELLRVLGTGAYGKVFLVRKVGGIDAGKLYALKQLKKASIVPKTKTTEHTITERQVLEAIRDSPFLVTLHYAFQTDAKLNLILDYVNGGEMFTHLYQREHFKESEVRIYVGEIVLALETLHNLGIIYRDIKLENILLDSSGHIVLTDFGLSKEFLTSEENQRTYSFCGTIEYMAPEVVKGSSGHDYAVDWWSLGVLTYELLTGASPFTVDGEKNSQSEVSKRILNNNPPYPETFSPEVKDFIKSLLIKDPRKRLGARGVFEVKKHRFFRGLNWDDLAQKKIPAPFVPQIRSELDVSNFSEEFTNMTPTESPAIVPDMGNKLFKGYSYVAPSIIFSENTISSNLLAATKEHQPDESLLQCTTHFKNSAFFQHYDIDLKGPALGDGTYSICRKCRHKKTNLQYAVKIVSHRRTSCHREVQLLRQCQGHPNIVTLIDVYTDENLIFEDMSDRAELKVVDFGFATVNPENQTLMTPCFTLPYSAPEVLRQMTNRETGYDESCDLWSMGVILYTMLSGRAPFQDHNKEESAETIMQRIRGGEFDMSGPEWSSVSEAAKDLIQGLLTVEPSRRLQMKDVQRHRWLHASQGGQAGHTPLRTPGVLSSCSTVSYQLSATLDAFHQATREGLRLQDVSAAPLAKRRKLKKNSFDNRSSSTDSNNSTSTNSSSGVTQSPVRQSPVRTFSNASSTSQGSTGFVPSRASPHCQRGGDLRVSPLVQTESVEPVVIEDLVGVEDQLEARISPISVLAEDSSLDIIRVPSGSCEDLPGVTMGIKRKADTSCEDDDELSDDDCVIIASPSAFTPTDRANNNRSRVKVPKWTGTIVIDD</sequence>
<organism evidence="18 19">
    <name type="scientific">Pomacea canaliculata</name>
    <name type="common">Golden apple snail</name>
    <dbReference type="NCBI Taxonomy" id="400727"/>
    <lineage>
        <taxon>Eukaryota</taxon>
        <taxon>Metazoa</taxon>
        <taxon>Spiralia</taxon>
        <taxon>Lophotrochozoa</taxon>
        <taxon>Mollusca</taxon>
        <taxon>Gastropoda</taxon>
        <taxon>Caenogastropoda</taxon>
        <taxon>Architaenioglossa</taxon>
        <taxon>Ampullarioidea</taxon>
        <taxon>Ampullariidae</taxon>
        <taxon>Pomacea</taxon>
    </lineage>
</organism>
<keyword evidence="7 12" id="KW-0547">Nucleotide-binding</keyword>
<evidence type="ECO:0000313" key="18">
    <source>
        <dbReference type="EMBL" id="PVD26361.1"/>
    </source>
</evidence>
<evidence type="ECO:0000256" key="6">
    <source>
        <dbReference type="ARBA" id="ARBA00022737"/>
    </source>
</evidence>
<keyword evidence="19" id="KW-1185">Reference proteome</keyword>
<evidence type="ECO:0000259" key="17">
    <source>
        <dbReference type="PROSITE" id="PS51285"/>
    </source>
</evidence>
<feature type="domain" description="Protein kinase" evidence="16">
    <location>
        <begin position="298"/>
        <end position="590"/>
    </location>
</feature>
<dbReference type="PROSITE" id="PS50011">
    <property type="entry name" value="PROTEIN_KINASE_DOM"/>
    <property type="match status" value="2"/>
</dbReference>
<keyword evidence="8 12" id="KW-0418">Kinase</keyword>
<name>A0A2T7NYW9_POMCA</name>
<dbReference type="PANTHER" id="PTHR24351">
    <property type="entry name" value="RIBOSOMAL PROTEIN S6 KINASE"/>
    <property type="match status" value="1"/>
</dbReference>
<evidence type="ECO:0000256" key="2">
    <source>
        <dbReference type="ARBA" id="ARBA00009804"/>
    </source>
</evidence>
<evidence type="ECO:0000259" key="16">
    <source>
        <dbReference type="PROSITE" id="PS50011"/>
    </source>
</evidence>
<feature type="compositionally biased region" description="Low complexity" evidence="15">
    <location>
        <begin position="656"/>
        <end position="674"/>
    </location>
</feature>
<dbReference type="FunFam" id="1.10.510.10:FF:000109">
    <property type="entry name" value="Ribosomal protein S6 kinase"/>
    <property type="match status" value="1"/>
</dbReference>
<dbReference type="GO" id="GO:0000287">
    <property type="term" value="F:magnesium ion binding"/>
    <property type="evidence" value="ECO:0007669"/>
    <property type="project" value="InterPro"/>
</dbReference>
<dbReference type="PROSITE" id="PS00107">
    <property type="entry name" value="PROTEIN_KINASE_ATP"/>
    <property type="match status" value="2"/>
</dbReference>
<dbReference type="GO" id="GO:0035556">
    <property type="term" value="P:intracellular signal transduction"/>
    <property type="evidence" value="ECO:0007669"/>
    <property type="project" value="InterPro"/>
</dbReference>
<evidence type="ECO:0000256" key="11">
    <source>
        <dbReference type="ARBA" id="ARBA00048679"/>
    </source>
</evidence>
<dbReference type="Proteomes" id="UP000245119">
    <property type="component" value="Linkage Group LG8"/>
</dbReference>
<dbReference type="PIRSF" id="PIRSF000606">
    <property type="entry name" value="Ribsml_S6_kin_2"/>
    <property type="match status" value="1"/>
</dbReference>
<keyword evidence="3 12" id="KW-0723">Serine/threonine-protein kinase</keyword>
<feature type="binding site" evidence="13">
    <location>
        <begin position="18"/>
        <end position="26"/>
    </location>
    <ligand>
        <name>ATP</name>
        <dbReference type="ChEBI" id="CHEBI:30616"/>
    </ligand>
</feature>
<dbReference type="Gene3D" id="3.30.200.20">
    <property type="entry name" value="Phosphorylase Kinase, domain 1"/>
    <property type="match status" value="2"/>
</dbReference>
<dbReference type="STRING" id="400727.A0A2T7NYW9"/>
<accession>A0A2T7NYW9</accession>
<reference evidence="18 19" key="1">
    <citation type="submission" date="2018-04" db="EMBL/GenBank/DDBJ databases">
        <title>The genome of golden apple snail Pomacea canaliculata provides insight into stress tolerance and invasive adaptation.</title>
        <authorList>
            <person name="Liu C."/>
            <person name="Liu B."/>
            <person name="Ren Y."/>
            <person name="Zhang Y."/>
            <person name="Wang H."/>
            <person name="Li S."/>
            <person name="Jiang F."/>
            <person name="Yin L."/>
            <person name="Zhang G."/>
            <person name="Qian W."/>
            <person name="Fan W."/>
        </authorList>
    </citation>
    <scope>NUCLEOTIDE SEQUENCE [LARGE SCALE GENOMIC DNA]</scope>
    <source>
        <strain evidence="18">SZHN2017</strain>
        <tissue evidence="18">Muscle</tissue>
    </source>
</reference>
<gene>
    <name evidence="18" type="ORF">C0Q70_14035</name>
</gene>
<keyword evidence="4" id="KW-0597">Phosphoprotein</keyword>
<evidence type="ECO:0000256" key="9">
    <source>
        <dbReference type="ARBA" id="ARBA00022840"/>
    </source>
</evidence>
<dbReference type="SMART" id="SM00220">
    <property type="entry name" value="S_TKc"/>
    <property type="match status" value="2"/>
</dbReference>
<dbReference type="InterPro" id="IPR017892">
    <property type="entry name" value="Pkinase_C"/>
</dbReference>
<dbReference type="SUPFAM" id="SSF56112">
    <property type="entry name" value="Protein kinase-like (PK-like)"/>
    <property type="match status" value="2"/>
</dbReference>
<evidence type="ECO:0000256" key="12">
    <source>
        <dbReference type="PIRNR" id="PIRNR000606"/>
    </source>
</evidence>